<feature type="transmembrane region" description="Helical" evidence="8">
    <location>
        <begin position="450"/>
        <end position="470"/>
    </location>
</feature>
<keyword evidence="10" id="KW-1185">Reference proteome</keyword>
<keyword evidence="4 8" id="KW-0812">Transmembrane</keyword>
<dbReference type="KEGG" id="mbe:MBM_07799"/>
<feature type="transmembrane region" description="Helical" evidence="8">
    <location>
        <begin position="477"/>
        <end position="498"/>
    </location>
</feature>
<comment type="subcellular location">
    <subcellularLocation>
        <location evidence="1">Membrane</location>
        <topology evidence="1">Multi-pass membrane protein</topology>
    </subcellularLocation>
</comment>
<dbReference type="PANTHER" id="PTHR23501">
    <property type="entry name" value="MAJOR FACILITATOR SUPERFAMILY"/>
    <property type="match status" value="1"/>
</dbReference>
<dbReference type="Pfam" id="PF07690">
    <property type="entry name" value="MFS_1"/>
    <property type="match status" value="1"/>
</dbReference>
<reference evidence="9 10" key="1">
    <citation type="journal article" date="2012" name="BMC Genomics">
        <title>Sequencing the genome of Marssonina brunnea reveals fungus-poplar co-evolution.</title>
        <authorList>
            <person name="Zhu S."/>
            <person name="Cao Y.-Z."/>
            <person name="Jiang C."/>
            <person name="Tan B.-Y."/>
            <person name="Wang Z."/>
            <person name="Feng S."/>
            <person name="Zhang L."/>
            <person name="Su X.-H."/>
            <person name="Brejova B."/>
            <person name="Vinar T."/>
            <person name="Xu M."/>
            <person name="Wang M.-X."/>
            <person name="Zhang S.-G."/>
            <person name="Huang M.-R."/>
            <person name="Wu R."/>
            <person name="Zhou Y."/>
        </authorList>
    </citation>
    <scope>NUCLEOTIDE SEQUENCE [LARGE SCALE GENOMIC DNA]</scope>
    <source>
        <strain evidence="9 10">MB_m1</strain>
    </source>
</reference>
<dbReference type="eggNOG" id="KOG0254">
    <property type="taxonomic scope" value="Eukaryota"/>
</dbReference>
<feature type="region of interest" description="Disordered" evidence="7">
    <location>
        <begin position="80"/>
        <end position="111"/>
    </location>
</feature>
<evidence type="ECO:0000256" key="5">
    <source>
        <dbReference type="ARBA" id="ARBA00022989"/>
    </source>
</evidence>
<evidence type="ECO:0000256" key="7">
    <source>
        <dbReference type="SAM" id="MobiDB-lite"/>
    </source>
</evidence>
<evidence type="ECO:0000256" key="2">
    <source>
        <dbReference type="ARBA" id="ARBA00008335"/>
    </source>
</evidence>
<feature type="transmembrane region" description="Helical" evidence="8">
    <location>
        <begin position="165"/>
        <end position="187"/>
    </location>
</feature>
<dbReference type="SUPFAM" id="SSF103473">
    <property type="entry name" value="MFS general substrate transporter"/>
    <property type="match status" value="1"/>
</dbReference>
<feature type="transmembrane region" description="Helical" evidence="8">
    <location>
        <begin position="413"/>
        <end position="430"/>
    </location>
</feature>
<dbReference type="FunFam" id="1.20.1250.20:FF:000284">
    <property type="entry name" value="Siderophore iron transporter mirB"/>
    <property type="match status" value="1"/>
</dbReference>
<gene>
    <name evidence="9" type="ORF">MBM_07799</name>
</gene>
<dbReference type="GO" id="GO:0005886">
    <property type="term" value="C:plasma membrane"/>
    <property type="evidence" value="ECO:0007669"/>
    <property type="project" value="TreeGrafter"/>
</dbReference>
<organism evidence="9 10">
    <name type="scientific">Marssonina brunnea f. sp. multigermtubi (strain MB_m1)</name>
    <name type="common">Marssonina leaf spot fungus</name>
    <dbReference type="NCBI Taxonomy" id="1072389"/>
    <lineage>
        <taxon>Eukaryota</taxon>
        <taxon>Fungi</taxon>
        <taxon>Dikarya</taxon>
        <taxon>Ascomycota</taxon>
        <taxon>Pezizomycotina</taxon>
        <taxon>Leotiomycetes</taxon>
        <taxon>Helotiales</taxon>
        <taxon>Drepanopezizaceae</taxon>
        <taxon>Drepanopeziza</taxon>
    </lineage>
</organism>
<protein>
    <submittedName>
        <fullName evidence="9">Siderophore iron transporter mirB</fullName>
    </submittedName>
</protein>
<proteinExistence type="inferred from homology"/>
<dbReference type="Gene3D" id="1.20.1250.20">
    <property type="entry name" value="MFS general substrate transporter like domains"/>
    <property type="match status" value="2"/>
</dbReference>
<dbReference type="GO" id="GO:0022857">
    <property type="term" value="F:transmembrane transporter activity"/>
    <property type="evidence" value="ECO:0007669"/>
    <property type="project" value="InterPro"/>
</dbReference>
<evidence type="ECO:0000256" key="8">
    <source>
        <dbReference type="SAM" id="Phobius"/>
    </source>
</evidence>
<dbReference type="EMBL" id="JH921447">
    <property type="protein sequence ID" value="EKD14122.1"/>
    <property type="molecule type" value="Genomic_DNA"/>
</dbReference>
<accession>K1WP74</accession>
<keyword evidence="3" id="KW-0813">Transport</keyword>
<evidence type="ECO:0000256" key="1">
    <source>
        <dbReference type="ARBA" id="ARBA00004141"/>
    </source>
</evidence>
<feature type="transmembrane region" description="Helical" evidence="8">
    <location>
        <begin position="230"/>
        <end position="248"/>
    </location>
</feature>
<feature type="transmembrane region" description="Helical" evidence="8">
    <location>
        <begin position="504"/>
        <end position="526"/>
    </location>
</feature>
<dbReference type="OrthoDB" id="4078873at2759"/>
<dbReference type="HOGENOM" id="CLU_012970_1_0_1"/>
<dbReference type="Proteomes" id="UP000006753">
    <property type="component" value="Unassembled WGS sequence"/>
</dbReference>
<keyword evidence="5 8" id="KW-1133">Transmembrane helix</keyword>
<name>K1WP74_MARBU</name>
<evidence type="ECO:0000256" key="6">
    <source>
        <dbReference type="ARBA" id="ARBA00023136"/>
    </source>
</evidence>
<dbReference type="InterPro" id="IPR011701">
    <property type="entry name" value="MFS"/>
</dbReference>
<feature type="transmembrane region" description="Helical" evidence="8">
    <location>
        <begin position="199"/>
        <end position="218"/>
    </location>
</feature>
<feature type="transmembrane region" description="Helical" evidence="8">
    <location>
        <begin position="289"/>
        <end position="310"/>
    </location>
</feature>
<dbReference type="PANTHER" id="PTHR23501:SF107">
    <property type="entry name" value="TRANSPORTER, PUTATIVE (AFU_ORTHOLOGUE AFUA_7G04730)-RELATED"/>
    <property type="match status" value="1"/>
</dbReference>
<feature type="transmembrane region" description="Helical" evidence="8">
    <location>
        <begin position="134"/>
        <end position="153"/>
    </location>
</feature>
<dbReference type="OMA" id="EAIATIW"/>
<evidence type="ECO:0000256" key="4">
    <source>
        <dbReference type="ARBA" id="ARBA00022692"/>
    </source>
</evidence>
<evidence type="ECO:0000313" key="9">
    <source>
        <dbReference type="EMBL" id="EKD14122.1"/>
    </source>
</evidence>
<dbReference type="AlphaFoldDB" id="K1WP74"/>
<evidence type="ECO:0000256" key="3">
    <source>
        <dbReference type="ARBA" id="ARBA00022448"/>
    </source>
</evidence>
<dbReference type="GeneID" id="18763734"/>
<keyword evidence="6 8" id="KW-0472">Membrane</keyword>
<feature type="transmembrane region" description="Helical" evidence="8">
    <location>
        <begin position="375"/>
        <end position="393"/>
    </location>
</feature>
<feature type="transmembrane region" description="Helical" evidence="8">
    <location>
        <begin position="615"/>
        <end position="636"/>
    </location>
</feature>
<feature type="transmembrane region" description="Helical" evidence="8">
    <location>
        <begin position="331"/>
        <end position="363"/>
    </location>
</feature>
<feature type="transmembrane region" description="Helical" evidence="8">
    <location>
        <begin position="257"/>
        <end position="277"/>
    </location>
</feature>
<dbReference type="InterPro" id="IPR036259">
    <property type="entry name" value="MFS_trans_sf"/>
</dbReference>
<dbReference type="FunCoup" id="K1WP74">
    <property type="interactions" value="41"/>
</dbReference>
<dbReference type="InParanoid" id="K1WP74"/>
<feature type="transmembrane region" description="Helical" evidence="8">
    <location>
        <begin position="538"/>
        <end position="565"/>
    </location>
</feature>
<evidence type="ECO:0000313" key="10">
    <source>
        <dbReference type="Proteomes" id="UP000006753"/>
    </source>
</evidence>
<comment type="similarity">
    <text evidence="2">Belongs to the major facilitator superfamily.</text>
</comment>
<sequence length="652" mass="71283">MLKPAYSPFIQAGDVIYLPTLPPYAASYMPEAETITDHRPTATMRLFDFGKRNEQLAEEIAVGTGTAHSRQPPTGIELAGEKQLPGTEVGGGEKGLVQSDDESNNLSRVPSPEVEAGVKKIEAVTLTWTKKELIAAYACVFLVFFVVSMQQQTQFNLSYYVTSSFAALPLTATTGIVSSIVGGVLRLPTAKFINIVGRAEGFLLMTAITTIGLIMMAACTNVETYAAAQVFYWVGFNGMAFVLDVFLADTSSLKNRALVFAFSTSPYIVTTFIGPRAAQSFLETSGWRWGYGVYTIITPVITIPILSLLWKNQRKAARLGLYKKERSGRSLAQAVPYYFWEFDVIGLLLIIAGFVLILLPISISKYQAKGYQDGMIIAMLVVGGVSLVAFAVYEKVLCPKPFIPFHLLVDRSVLGACLLAAFLFISFYLWDNAFYNYLQVVHGLSVTNTGYVTNIYSIGSCFWGIVLAGMIRYFGRFKWLAIAHLCLEILGVGLMILLRRPRYNIGFVVMTQIFIAFGGGGLVICEDMAVMAASPHEGVASVLALIALFYSVGGGIGSAIATSIYTNKFPAALDRALPGNATLNAELYGSLVVQLSYPMGSPEREAVIYAYGESMWYQTIAATAMLVPCFVFIAVWKDFRVHELRQVKGRVA</sequence>